<evidence type="ECO:0000313" key="2">
    <source>
        <dbReference type="Proteomes" id="UP000299102"/>
    </source>
</evidence>
<protein>
    <submittedName>
        <fullName evidence="1">Uncharacterized protein</fullName>
    </submittedName>
</protein>
<accession>A0A4C1VYT2</accession>
<dbReference type="AlphaFoldDB" id="A0A4C1VYT2"/>
<sequence length="116" mass="12900">MRMKRSICAPKYRTLVYHSTSCPRRLSFCGMIRYLPVNKAAIFIIPTATRHLYSHSGWSITDRGLSATSPLRGHPDGIIASSRRCALSSAYNTNMKSSSQSCSWPARVEMSTVKAT</sequence>
<comment type="caution">
    <text evidence="1">The sequence shown here is derived from an EMBL/GenBank/DDBJ whole genome shotgun (WGS) entry which is preliminary data.</text>
</comment>
<dbReference type="EMBL" id="BGZK01000441">
    <property type="protein sequence ID" value="GBP43750.1"/>
    <property type="molecule type" value="Genomic_DNA"/>
</dbReference>
<gene>
    <name evidence="1" type="ORF">EVAR_29732_1</name>
</gene>
<organism evidence="1 2">
    <name type="scientific">Eumeta variegata</name>
    <name type="common">Bagworm moth</name>
    <name type="synonym">Eumeta japonica</name>
    <dbReference type="NCBI Taxonomy" id="151549"/>
    <lineage>
        <taxon>Eukaryota</taxon>
        <taxon>Metazoa</taxon>
        <taxon>Ecdysozoa</taxon>
        <taxon>Arthropoda</taxon>
        <taxon>Hexapoda</taxon>
        <taxon>Insecta</taxon>
        <taxon>Pterygota</taxon>
        <taxon>Neoptera</taxon>
        <taxon>Endopterygota</taxon>
        <taxon>Lepidoptera</taxon>
        <taxon>Glossata</taxon>
        <taxon>Ditrysia</taxon>
        <taxon>Tineoidea</taxon>
        <taxon>Psychidae</taxon>
        <taxon>Oiketicinae</taxon>
        <taxon>Eumeta</taxon>
    </lineage>
</organism>
<name>A0A4C1VYT2_EUMVA</name>
<keyword evidence="2" id="KW-1185">Reference proteome</keyword>
<proteinExistence type="predicted"/>
<evidence type="ECO:0000313" key="1">
    <source>
        <dbReference type="EMBL" id="GBP43750.1"/>
    </source>
</evidence>
<reference evidence="1 2" key="1">
    <citation type="journal article" date="2019" name="Commun. Biol.">
        <title>The bagworm genome reveals a unique fibroin gene that provides high tensile strength.</title>
        <authorList>
            <person name="Kono N."/>
            <person name="Nakamura H."/>
            <person name="Ohtoshi R."/>
            <person name="Tomita M."/>
            <person name="Numata K."/>
            <person name="Arakawa K."/>
        </authorList>
    </citation>
    <scope>NUCLEOTIDE SEQUENCE [LARGE SCALE GENOMIC DNA]</scope>
</reference>
<dbReference type="Proteomes" id="UP000299102">
    <property type="component" value="Unassembled WGS sequence"/>
</dbReference>